<keyword evidence="5" id="KW-1185">Reference proteome</keyword>
<keyword evidence="2 4" id="KW-0560">Oxidoreductase</keyword>
<comment type="caution">
    <text evidence="4">The sequence shown here is derived from an EMBL/GenBank/DDBJ whole genome shotgun (WGS) entry which is preliminary data.</text>
</comment>
<dbReference type="NCBIfam" id="NF041685">
    <property type="entry name" value="ant_diox_AndAd"/>
    <property type="match status" value="1"/>
</dbReference>
<evidence type="ECO:0000256" key="2">
    <source>
        <dbReference type="ARBA" id="ARBA00023002"/>
    </source>
</evidence>
<dbReference type="EC" id="1.14.12.1" evidence="4"/>
<dbReference type="Proteomes" id="UP001180487">
    <property type="component" value="Unassembled WGS sequence"/>
</dbReference>
<name>A0ABU2C987_9BURK</name>
<reference evidence="4 5" key="1">
    <citation type="submission" date="2023-07" db="EMBL/GenBank/DDBJ databases">
        <title>Sorghum-associated microbial communities from plants grown in Nebraska, USA.</title>
        <authorList>
            <person name="Schachtman D."/>
        </authorList>
    </citation>
    <scope>NUCLEOTIDE SEQUENCE [LARGE SCALE GENOMIC DNA]</scope>
    <source>
        <strain evidence="4 5">BE313</strain>
    </source>
</reference>
<accession>A0ABU2C987</accession>
<dbReference type="InterPro" id="IPR037401">
    <property type="entry name" value="SnoaL-like"/>
</dbReference>
<dbReference type="CDD" id="cd00667">
    <property type="entry name" value="ring_hydroxylating_dioxygenases_beta"/>
    <property type="match status" value="1"/>
</dbReference>
<dbReference type="InterPro" id="IPR032710">
    <property type="entry name" value="NTF2-like_dom_sf"/>
</dbReference>
<organism evidence="4 5">
    <name type="scientific">Rhodoferax ferrireducens</name>
    <dbReference type="NCBI Taxonomy" id="192843"/>
    <lineage>
        <taxon>Bacteria</taxon>
        <taxon>Pseudomonadati</taxon>
        <taxon>Pseudomonadota</taxon>
        <taxon>Betaproteobacteria</taxon>
        <taxon>Burkholderiales</taxon>
        <taxon>Comamonadaceae</taxon>
        <taxon>Rhodoferax</taxon>
    </lineage>
</organism>
<feature type="domain" description="SnoaL-like" evidence="3">
    <location>
        <begin position="12"/>
        <end position="143"/>
    </location>
</feature>
<dbReference type="SUPFAM" id="SSF54427">
    <property type="entry name" value="NTF2-like"/>
    <property type="match status" value="1"/>
</dbReference>
<dbReference type="Pfam" id="PF13577">
    <property type="entry name" value="SnoaL_4"/>
    <property type="match status" value="1"/>
</dbReference>
<sequence length="161" mass="18589">MMKPQERIQLWTELLELQHRYVNVLDNNRLEEWPGFFVEDCRYEIIPKENFDAGFPVPIIYCRNAGMLRDRVLSLRNANIYEDHVYRHATSGLVITSVADGVVSTESSYIVVITSQAGESSVYQAGKYLDEVVQEDGAWRYRSKRVVYDTLRVPTLLATPI</sequence>
<evidence type="ECO:0000259" key="3">
    <source>
        <dbReference type="Pfam" id="PF13577"/>
    </source>
</evidence>
<dbReference type="GO" id="GO:0018618">
    <property type="term" value="F:anthranilate 1,2-dioxygenase (deaminating, decarboxylating) activity"/>
    <property type="evidence" value="ECO:0007669"/>
    <property type="project" value="UniProtKB-EC"/>
</dbReference>
<proteinExistence type="inferred from homology"/>
<dbReference type="RefSeq" id="WP_310373626.1">
    <property type="nucleotide sequence ID" value="NZ_JAVDXT010000002.1"/>
</dbReference>
<evidence type="ECO:0000313" key="4">
    <source>
        <dbReference type="EMBL" id="MDR7377904.1"/>
    </source>
</evidence>
<comment type="similarity">
    <text evidence="1">Belongs to the bacterial ring-hydroxylating dioxygenase beta subunit family.</text>
</comment>
<evidence type="ECO:0000313" key="5">
    <source>
        <dbReference type="Proteomes" id="UP001180487"/>
    </source>
</evidence>
<protein>
    <submittedName>
        <fullName evidence="4">Anthranilate 1,2-dioxygenase small subunit</fullName>
        <ecNumber evidence="4">1.14.12.1</ecNumber>
    </submittedName>
</protein>
<evidence type="ECO:0000256" key="1">
    <source>
        <dbReference type="ARBA" id="ARBA00009570"/>
    </source>
</evidence>
<dbReference type="EMBL" id="JAVDXT010000002">
    <property type="protein sequence ID" value="MDR7377904.1"/>
    <property type="molecule type" value="Genomic_DNA"/>
</dbReference>
<dbReference type="InterPro" id="IPR000391">
    <property type="entry name" value="Rng_hydr_dOase-bsu"/>
</dbReference>
<dbReference type="Gene3D" id="3.10.450.50">
    <property type="match status" value="1"/>
</dbReference>
<dbReference type="InterPro" id="IPR017640">
    <property type="entry name" value="Anthranilate_1-2-diOase_ssu"/>
</dbReference>
<gene>
    <name evidence="4" type="ORF">J2X19_002583</name>
</gene>